<name>X1I7G8_9ZZZZ</name>
<organism evidence="1">
    <name type="scientific">marine sediment metagenome</name>
    <dbReference type="NCBI Taxonomy" id="412755"/>
    <lineage>
        <taxon>unclassified sequences</taxon>
        <taxon>metagenomes</taxon>
        <taxon>ecological metagenomes</taxon>
    </lineage>
</organism>
<protein>
    <submittedName>
        <fullName evidence="1">Uncharacterized protein</fullName>
    </submittedName>
</protein>
<reference evidence="1" key="1">
    <citation type="journal article" date="2014" name="Front. Microbiol.">
        <title>High frequency of phylogenetically diverse reductive dehalogenase-homologous genes in deep subseafloor sedimentary metagenomes.</title>
        <authorList>
            <person name="Kawai M."/>
            <person name="Futagami T."/>
            <person name="Toyoda A."/>
            <person name="Takaki Y."/>
            <person name="Nishi S."/>
            <person name="Hori S."/>
            <person name="Arai W."/>
            <person name="Tsubouchi T."/>
            <person name="Morono Y."/>
            <person name="Uchiyama I."/>
            <person name="Ito T."/>
            <person name="Fujiyama A."/>
            <person name="Inagaki F."/>
            <person name="Takami H."/>
        </authorList>
    </citation>
    <scope>NUCLEOTIDE SEQUENCE</scope>
    <source>
        <strain evidence="1">Expedition CK06-06</strain>
    </source>
</reference>
<feature type="non-terminal residue" evidence="1">
    <location>
        <position position="257"/>
    </location>
</feature>
<dbReference type="AlphaFoldDB" id="X1I7G8"/>
<proteinExistence type="predicted"/>
<sequence>IKIFFTEMWAGVWSVEPHTASPLIQVLFSVLESNFESGAIDYFRTHLTKTMDDMDFPDSIKTVVNKLASDNTKGAYIGAYFLVYFYYFQFIGQHANVASQLATHHWNQEYKPTLPDPMSLILGLFRDPGDETRIKEELAKHGYNEERIDTLIKTSKTIPSPDEYKHLFLRGEITDEELNAGYKKYGFTDTEIEHLKTLFYPIPNYPDLVRMAVREAFYPEYVEEYGLLNELPAQFMEYAKKQGLSEEWAKHFWSSHW</sequence>
<dbReference type="EMBL" id="BARU01034148">
    <property type="protein sequence ID" value="GAH62029.1"/>
    <property type="molecule type" value="Genomic_DNA"/>
</dbReference>
<gene>
    <name evidence="1" type="ORF">S03H2_53637</name>
</gene>
<comment type="caution">
    <text evidence="1">The sequence shown here is derived from an EMBL/GenBank/DDBJ whole genome shotgun (WGS) entry which is preliminary data.</text>
</comment>
<feature type="non-terminal residue" evidence="1">
    <location>
        <position position="1"/>
    </location>
</feature>
<evidence type="ECO:0000313" key="1">
    <source>
        <dbReference type="EMBL" id="GAH62029.1"/>
    </source>
</evidence>
<accession>X1I7G8</accession>